<dbReference type="EMBL" id="BMLQ01000010">
    <property type="protein sequence ID" value="GGO48858.1"/>
    <property type="molecule type" value="Genomic_DNA"/>
</dbReference>
<name>A0ABQ2MD84_9MICC</name>
<organism evidence="2 3">
    <name type="scientific">Citricoccus zhacaiensis</name>
    <dbReference type="NCBI Taxonomy" id="489142"/>
    <lineage>
        <taxon>Bacteria</taxon>
        <taxon>Bacillati</taxon>
        <taxon>Actinomycetota</taxon>
        <taxon>Actinomycetes</taxon>
        <taxon>Micrococcales</taxon>
        <taxon>Micrococcaceae</taxon>
        <taxon>Citricoccus</taxon>
    </lineage>
</organism>
<dbReference type="Proteomes" id="UP000642509">
    <property type="component" value="Unassembled WGS sequence"/>
</dbReference>
<feature type="compositionally biased region" description="Low complexity" evidence="1">
    <location>
        <begin position="36"/>
        <end position="51"/>
    </location>
</feature>
<feature type="region of interest" description="Disordered" evidence="1">
    <location>
        <begin position="1"/>
        <end position="71"/>
    </location>
</feature>
<keyword evidence="3" id="KW-1185">Reference proteome</keyword>
<reference evidence="3" key="1">
    <citation type="journal article" date="2019" name="Int. J. Syst. Evol. Microbiol.">
        <title>The Global Catalogue of Microorganisms (GCM) 10K type strain sequencing project: providing services to taxonomists for standard genome sequencing and annotation.</title>
        <authorList>
            <consortium name="The Broad Institute Genomics Platform"/>
            <consortium name="The Broad Institute Genome Sequencing Center for Infectious Disease"/>
            <person name="Wu L."/>
            <person name="Ma J."/>
        </authorList>
    </citation>
    <scope>NUCLEOTIDE SEQUENCE [LARGE SCALE GENOMIC DNA]</scope>
    <source>
        <strain evidence="3">CGMCC 1.7064</strain>
    </source>
</reference>
<proteinExistence type="predicted"/>
<gene>
    <name evidence="2" type="ORF">GCM10010977_29430</name>
</gene>
<comment type="caution">
    <text evidence="2">The sequence shown here is derived from an EMBL/GenBank/DDBJ whole genome shotgun (WGS) entry which is preliminary data.</text>
</comment>
<protein>
    <submittedName>
        <fullName evidence="2">Uncharacterized protein</fullName>
    </submittedName>
</protein>
<accession>A0ABQ2MD84</accession>
<evidence type="ECO:0000313" key="2">
    <source>
        <dbReference type="EMBL" id="GGO48858.1"/>
    </source>
</evidence>
<sequence length="71" mass="7304">MSQNCERSGVESAAHAQPEDQPSAEVPPLIGTQTKDGQAQGEQQGAGNQDGTTVVAGHQGADAWRAETSDN</sequence>
<evidence type="ECO:0000313" key="3">
    <source>
        <dbReference type="Proteomes" id="UP000642509"/>
    </source>
</evidence>
<evidence type="ECO:0000256" key="1">
    <source>
        <dbReference type="SAM" id="MobiDB-lite"/>
    </source>
</evidence>